<keyword evidence="2" id="KW-1185">Reference proteome</keyword>
<dbReference type="RefSeq" id="WP_142104438.1">
    <property type="nucleotide sequence ID" value="NZ_VFPH01000002.1"/>
</dbReference>
<gene>
    <name evidence="1" type="ORF">FB388_4870</name>
</gene>
<sequence length="73" mass="7856">MKITRVLRDSCPSGIDCDRIFDTSGPDIVVQGRIVTDPAVRAALGLPVPPPGEAYVLIERRLVPELLCAREAG</sequence>
<dbReference type="OrthoDB" id="3577809at2"/>
<evidence type="ECO:0000313" key="1">
    <source>
        <dbReference type="EMBL" id="TQM37653.1"/>
    </source>
</evidence>
<dbReference type="Proteomes" id="UP000319818">
    <property type="component" value="Unassembled WGS sequence"/>
</dbReference>
<name>A0A543FV12_9PSEU</name>
<evidence type="ECO:0000313" key="2">
    <source>
        <dbReference type="Proteomes" id="UP000319818"/>
    </source>
</evidence>
<reference evidence="1 2" key="1">
    <citation type="submission" date="2019-06" db="EMBL/GenBank/DDBJ databases">
        <title>Sequencing the genomes of 1000 actinobacteria strains.</title>
        <authorList>
            <person name="Klenk H.-P."/>
        </authorList>
    </citation>
    <scope>NUCLEOTIDE SEQUENCE [LARGE SCALE GENOMIC DNA]</scope>
    <source>
        <strain evidence="1 2">DSM 45511</strain>
    </source>
</reference>
<protein>
    <submittedName>
        <fullName evidence="1">Uncharacterized protein</fullName>
    </submittedName>
</protein>
<dbReference type="EMBL" id="VFPH01000002">
    <property type="protein sequence ID" value="TQM37653.1"/>
    <property type="molecule type" value="Genomic_DNA"/>
</dbReference>
<comment type="caution">
    <text evidence="1">The sequence shown here is derived from an EMBL/GenBank/DDBJ whole genome shotgun (WGS) entry which is preliminary data.</text>
</comment>
<accession>A0A543FV12</accession>
<organism evidence="1 2">
    <name type="scientific">Pseudonocardia cypriaca</name>
    <dbReference type="NCBI Taxonomy" id="882449"/>
    <lineage>
        <taxon>Bacteria</taxon>
        <taxon>Bacillati</taxon>
        <taxon>Actinomycetota</taxon>
        <taxon>Actinomycetes</taxon>
        <taxon>Pseudonocardiales</taxon>
        <taxon>Pseudonocardiaceae</taxon>
        <taxon>Pseudonocardia</taxon>
    </lineage>
</organism>
<dbReference type="AlphaFoldDB" id="A0A543FV12"/>
<proteinExistence type="predicted"/>